<evidence type="ECO:0000313" key="4">
    <source>
        <dbReference type="Proteomes" id="UP001157396"/>
    </source>
</evidence>
<feature type="compositionally biased region" description="Basic and acidic residues" evidence="1">
    <location>
        <begin position="54"/>
        <end position="66"/>
    </location>
</feature>
<dbReference type="RefSeq" id="WP_265148885.1">
    <property type="nucleotide sequence ID" value="NZ_AP026069.1"/>
</dbReference>
<gene>
    <name evidence="3" type="ORF">QHR29_00990</name>
</gene>
<feature type="region of interest" description="Disordered" evidence="1">
    <location>
        <begin position="21"/>
        <end position="81"/>
    </location>
</feature>
<dbReference type="Proteomes" id="UP001157396">
    <property type="component" value="Unassembled WGS sequence"/>
</dbReference>
<proteinExistence type="predicted"/>
<evidence type="ECO:0000313" key="3">
    <source>
        <dbReference type="EMBL" id="MDH7959052.1"/>
    </source>
</evidence>
<feature type="signal peptide" evidence="2">
    <location>
        <begin position="1"/>
        <end position="21"/>
    </location>
</feature>
<feature type="chain" id="PRO_5041432793" description="Lipoprotein" evidence="2">
    <location>
        <begin position="22"/>
        <end position="133"/>
    </location>
</feature>
<reference evidence="3" key="1">
    <citation type="submission" date="2023-04" db="EMBL/GenBank/DDBJ databases">
        <title>Genomic analysis of Lactococcus garvieae isolates.</title>
        <authorList>
            <person name="Zhanghang C."/>
        </authorList>
    </citation>
    <scope>NUCLEOTIDE SEQUENCE</scope>
    <source>
        <strain evidence="3">ZB-1</strain>
    </source>
</reference>
<keyword evidence="2" id="KW-0732">Signal</keyword>
<dbReference type="EMBL" id="JARYTV010000001">
    <property type="protein sequence ID" value="MDH7959052.1"/>
    <property type="molecule type" value="Genomic_DNA"/>
</dbReference>
<evidence type="ECO:0000256" key="1">
    <source>
        <dbReference type="SAM" id="MobiDB-lite"/>
    </source>
</evidence>
<name>A0AA43PEB3_9LACT</name>
<accession>A0AA43PEB3</accession>
<sequence>MKKYLLFLVAGLSLIGTVACTNQKTTEKPKENQSTSTLSETKENEQKSSLSESSKSDTKDGEEKTSESSNQSIRTSEGSKSDLGQARITLFQEGIDSSRLSDQEVLKLWEQAKADKTKFIKSVKEKLNQQLQR</sequence>
<feature type="compositionally biased region" description="Polar residues" evidence="1">
    <location>
        <begin position="67"/>
        <end position="78"/>
    </location>
</feature>
<evidence type="ECO:0008006" key="5">
    <source>
        <dbReference type="Google" id="ProtNLM"/>
    </source>
</evidence>
<dbReference type="AlphaFoldDB" id="A0AA43PEB3"/>
<dbReference type="PROSITE" id="PS51257">
    <property type="entry name" value="PROKAR_LIPOPROTEIN"/>
    <property type="match status" value="1"/>
</dbReference>
<protein>
    <recommendedName>
        <fullName evidence="5">Lipoprotein</fullName>
    </recommendedName>
</protein>
<comment type="caution">
    <text evidence="3">The sequence shown here is derived from an EMBL/GenBank/DDBJ whole genome shotgun (WGS) entry which is preliminary data.</text>
</comment>
<evidence type="ECO:0000256" key="2">
    <source>
        <dbReference type="SAM" id="SignalP"/>
    </source>
</evidence>
<organism evidence="3 4">
    <name type="scientific">Lactococcus garvieae</name>
    <dbReference type="NCBI Taxonomy" id="1363"/>
    <lineage>
        <taxon>Bacteria</taxon>
        <taxon>Bacillati</taxon>
        <taxon>Bacillota</taxon>
        <taxon>Bacilli</taxon>
        <taxon>Lactobacillales</taxon>
        <taxon>Streptococcaceae</taxon>
        <taxon>Lactococcus</taxon>
    </lineage>
</organism>